<name>A0ABR7EUL9_9FIRM</name>
<dbReference type="InterPro" id="IPR013783">
    <property type="entry name" value="Ig-like_fold"/>
</dbReference>
<dbReference type="EMBL" id="JACOOY010000007">
    <property type="protein sequence ID" value="MBC5665047.1"/>
    <property type="molecule type" value="Genomic_DNA"/>
</dbReference>
<dbReference type="PROSITE" id="PS50853">
    <property type="entry name" value="FN3"/>
    <property type="match status" value="1"/>
</dbReference>
<evidence type="ECO:0000313" key="2">
    <source>
        <dbReference type="EMBL" id="MBC5665047.1"/>
    </source>
</evidence>
<evidence type="ECO:0000313" key="3">
    <source>
        <dbReference type="Proteomes" id="UP000647235"/>
    </source>
</evidence>
<protein>
    <recommendedName>
        <fullName evidence="1">Fibronectin type-III domain-containing protein</fullName>
    </recommendedName>
</protein>
<dbReference type="SUPFAM" id="SSF49265">
    <property type="entry name" value="Fibronectin type III"/>
    <property type="match status" value="1"/>
</dbReference>
<dbReference type="Pfam" id="PF00041">
    <property type="entry name" value="fn3"/>
    <property type="match status" value="1"/>
</dbReference>
<dbReference type="Gene3D" id="2.60.40.10">
    <property type="entry name" value="Immunoglobulins"/>
    <property type="match status" value="1"/>
</dbReference>
<accession>A0ABR7EUL9</accession>
<dbReference type="InterPro" id="IPR036116">
    <property type="entry name" value="FN3_sf"/>
</dbReference>
<organism evidence="2 3">
    <name type="scientific">Dorea hominis</name>
    <dbReference type="NCBI Taxonomy" id="2763040"/>
    <lineage>
        <taxon>Bacteria</taxon>
        <taxon>Bacillati</taxon>
        <taxon>Bacillota</taxon>
        <taxon>Clostridia</taxon>
        <taxon>Lachnospirales</taxon>
        <taxon>Lachnospiraceae</taxon>
        <taxon>Dorea</taxon>
    </lineage>
</organism>
<comment type="caution">
    <text evidence="2">The sequence shown here is derived from an EMBL/GenBank/DDBJ whole genome shotgun (WGS) entry which is preliminary data.</text>
</comment>
<dbReference type="Proteomes" id="UP000647235">
    <property type="component" value="Unassembled WGS sequence"/>
</dbReference>
<evidence type="ECO:0000259" key="1">
    <source>
        <dbReference type="PROSITE" id="PS50853"/>
    </source>
</evidence>
<dbReference type="InterPro" id="IPR003961">
    <property type="entry name" value="FN3_dom"/>
</dbReference>
<keyword evidence="3" id="KW-1185">Reference proteome</keyword>
<dbReference type="RefSeq" id="WP_186855748.1">
    <property type="nucleotide sequence ID" value="NZ_JACOOY010000007.1"/>
</dbReference>
<reference evidence="2 3" key="1">
    <citation type="submission" date="2020-08" db="EMBL/GenBank/DDBJ databases">
        <title>Genome public.</title>
        <authorList>
            <person name="Liu C."/>
            <person name="Sun Q."/>
        </authorList>
    </citation>
    <scope>NUCLEOTIDE SEQUENCE [LARGE SCALE GENOMIC DNA]</scope>
    <source>
        <strain evidence="2 3">NSJ-36</strain>
    </source>
</reference>
<sequence length="165" mass="18120">MATLSKTSLVYNGVVQNPDYIIVDANGDIIAPSNYTVTYAKGCKNVGKYTATITFKGNYEGTISKTFTINPKGTSLKSLTASVKKMTVRWAKQTAQTTGYQLQYSTSAKFANAKTIMVTKNTVTSKAVTKLAGKKKYCVRIRTYKKVAGKNYYSAWSKSKTVKTK</sequence>
<gene>
    <name evidence="2" type="ORF">H8S07_07110</name>
</gene>
<feature type="domain" description="Fibronectin type-III" evidence="1">
    <location>
        <begin position="70"/>
        <end position="165"/>
    </location>
</feature>
<proteinExistence type="predicted"/>